<evidence type="ECO:0000259" key="10">
    <source>
        <dbReference type="Pfam" id="PF04290"/>
    </source>
</evidence>
<name>A0A1X9MFS2_9BACI</name>
<keyword evidence="12" id="KW-1185">Reference proteome</keyword>
<feature type="transmembrane region" description="Helical" evidence="9">
    <location>
        <begin position="50"/>
        <end position="67"/>
    </location>
</feature>
<dbReference type="GO" id="GO:0005886">
    <property type="term" value="C:plasma membrane"/>
    <property type="evidence" value="ECO:0007669"/>
    <property type="project" value="UniProtKB-SubCell"/>
</dbReference>
<keyword evidence="6 9" id="KW-1133">Transmembrane helix</keyword>
<sequence length="161" mass="17967">MKLANRISSAIDKICQHVITILLVTVSVVLFIQVFSRFVLNSGTFWTDELARYATVWLVFLGAAIATRDKSLMSVDIFESLFPKSKRYLRIFQTVMMLIYAGLIAKISYGTLTLVKNQLSPNMSVPMTVLYAVLPLSALIMVIHLVVHLLPTKSGQGDDQT</sequence>
<evidence type="ECO:0000313" key="12">
    <source>
        <dbReference type="Proteomes" id="UP000193006"/>
    </source>
</evidence>
<dbReference type="Proteomes" id="UP000193006">
    <property type="component" value="Chromosome"/>
</dbReference>
<evidence type="ECO:0000256" key="1">
    <source>
        <dbReference type="ARBA" id="ARBA00004429"/>
    </source>
</evidence>
<evidence type="ECO:0000256" key="5">
    <source>
        <dbReference type="ARBA" id="ARBA00022692"/>
    </source>
</evidence>
<feature type="domain" description="Tripartite ATP-independent periplasmic transporters DctQ component" evidence="10">
    <location>
        <begin position="27"/>
        <end position="150"/>
    </location>
</feature>
<keyword evidence="3" id="KW-1003">Cell membrane</keyword>
<evidence type="ECO:0000256" key="2">
    <source>
        <dbReference type="ARBA" id="ARBA00022448"/>
    </source>
</evidence>
<accession>A0A1X9MFS2</accession>
<feature type="transmembrane region" description="Helical" evidence="9">
    <location>
        <begin position="129"/>
        <end position="150"/>
    </location>
</feature>
<evidence type="ECO:0000256" key="4">
    <source>
        <dbReference type="ARBA" id="ARBA00022519"/>
    </source>
</evidence>
<proteinExistence type="inferred from homology"/>
<gene>
    <name evidence="11" type="primary">yiaM_3</name>
    <name evidence="11" type="ORF">BkAM31D_21960</name>
</gene>
<reference evidence="11 12" key="1">
    <citation type="submission" date="2017-04" db="EMBL/GenBank/DDBJ databases">
        <title>Bacillus krulwichiae AM31D Genome sequencing and assembly.</title>
        <authorList>
            <person name="Krulwich T.A."/>
            <person name="Anastor L."/>
            <person name="Ehrlich R."/>
            <person name="Ehrlich G.D."/>
            <person name="Janto B."/>
        </authorList>
    </citation>
    <scope>NUCLEOTIDE SEQUENCE [LARGE SCALE GENOMIC DNA]</scope>
    <source>
        <strain evidence="11 12">AM31D</strain>
    </source>
</reference>
<dbReference type="PANTHER" id="PTHR35011">
    <property type="entry name" value="2,3-DIKETO-L-GULONATE TRAP TRANSPORTER SMALL PERMEASE PROTEIN YIAM"/>
    <property type="match status" value="1"/>
</dbReference>
<dbReference type="GO" id="GO:0022857">
    <property type="term" value="F:transmembrane transporter activity"/>
    <property type="evidence" value="ECO:0007669"/>
    <property type="project" value="TreeGrafter"/>
</dbReference>
<protein>
    <submittedName>
        <fullName evidence="11">2,3-diketo-L-gulonate TRAP transporter small permease protein YiaM</fullName>
    </submittedName>
</protein>
<evidence type="ECO:0000256" key="6">
    <source>
        <dbReference type="ARBA" id="ARBA00022989"/>
    </source>
</evidence>
<feature type="transmembrane region" description="Helical" evidence="9">
    <location>
        <begin position="21"/>
        <end position="38"/>
    </location>
</feature>
<keyword evidence="2" id="KW-0813">Transport</keyword>
<dbReference type="PANTHER" id="PTHR35011:SF2">
    <property type="entry name" value="2,3-DIKETO-L-GULONATE TRAP TRANSPORTER SMALL PERMEASE PROTEIN YIAM"/>
    <property type="match status" value="1"/>
</dbReference>
<keyword evidence="7 9" id="KW-0472">Membrane</keyword>
<evidence type="ECO:0000256" key="7">
    <source>
        <dbReference type="ARBA" id="ARBA00023136"/>
    </source>
</evidence>
<comment type="subcellular location">
    <subcellularLocation>
        <location evidence="1">Cell inner membrane</location>
        <topology evidence="1">Multi-pass membrane protein</topology>
    </subcellularLocation>
</comment>
<dbReference type="AlphaFoldDB" id="A0A1X9MFS2"/>
<evidence type="ECO:0000256" key="8">
    <source>
        <dbReference type="ARBA" id="ARBA00038436"/>
    </source>
</evidence>
<evidence type="ECO:0000256" key="3">
    <source>
        <dbReference type="ARBA" id="ARBA00022475"/>
    </source>
</evidence>
<dbReference type="Pfam" id="PF04290">
    <property type="entry name" value="DctQ"/>
    <property type="match status" value="1"/>
</dbReference>
<evidence type="ECO:0000313" key="11">
    <source>
        <dbReference type="EMBL" id="ARK32305.1"/>
    </source>
</evidence>
<dbReference type="InterPro" id="IPR007387">
    <property type="entry name" value="TRAP_DctQ"/>
</dbReference>
<evidence type="ECO:0000256" key="9">
    <source>
        <dbReference type="SAM" id="Phobius"/>
    </source>
</evidence>
<dbReference type="KEGG" id="bkw:BkAM31D_21960"/>
<dbReference type="EMBL" id="CP020814">
    <property type="protein sequence ID" value="ARK32305.1"/>
    <property type="molecule type" value="Genomic_DNA"/>
</dbReference>
<dbReference type="GO" id="GO:0015740">
    <property type="term" value="P:C4-dicarboxylate transport"/>
    <property type="evidence" value="ECO:0007669"/>
    <property type="project" value="TreeGrafter"/>
</dbReference>
<comment type="similarity">
    <text evidence="8">Belongs to the TRAP transporter small permease family.</text>
</comment>
<keyword evidence="4" id="KW-0997">Cell inner membrane</keyword>
<dbReference type="InterPro" id="IPR055348">
    <property type="entry name" value="DctQ"/>
</dbReference>
<feature type="transmembrane region" description="Helical" evidence="9">
    <location>
        <begin position="88"/>
        <end position="109"/>
    </location>
</feature>
<keyword evidence="5 9" id="KW-0812">Transmembrane</keyword>
<organism evidence="11 12">
    <name type="scientific">Halalkalibacter krulwichiae</name>
    <dbReference type="NCBI Taxonomy" id="199441"/>
    <lineage>
        <taxon>Bacteria</taxon>
        <taxon>Bacillati</taxon>
        <taxon>Bacillota</taxon>
        <taxon>Bacilli</taxon>
        <taxon>Bacillales</taxon>
        <taxon>Bacillaceae</taxon>
        <taxon>Halalkalibacter</taxon>
    </lineage>
</organism>
<dbReference type="RefSeq" id="WP_066157068.1">
    <property type="nucleotide sequence ID" value="NZ_CP020814.1"/>
</dbReference>
<dbReference type="STRING" id="199441.BkAM31D_21960"/>